<evidence type="ECO:0000313" key="3">
    <source>
        <dbReference type="EMBL" id="MDC0719038.1"/>
    </source>
</evidence>
<protein>
    <recommendedName>
        <fullName evidence="2">FPG-type domain-containing protein</fullName>
    </recommendedName>
</protein>
<dbReference type="PROSITE" id="PS51066">
    <property type="entry name" value="ZF_FPG_2"/>
    <property type="match status" value="1"/>
</dbReference>
<keyword evidence="1" id="KW-0479">Metal-binding</keyword>
<dbReference type="PROSITE" id="PS01242">
    <property type="entry name" value="ZF_FPG_1"/>
    <property type="match status" value="1"/>
</dbReference>
<evidence type="ECO:0000313" key="4">
    <source>
        <dbReference type="Proteomes" id="UP001221686"/>
    </source>
</evidence>
<name>A0ABT5E0U0_9BACT</name>
<keyword evidence="4" id="KW-1185">Reference proteome</keyword>
<keyword evidence="1" id="KW-0862">Zinc</keyword>
<sequence>MPEGDTLFKVAARLQVMVGQTVTRFESVIPEVAPVGRTLTTIEARKWMRRNLGAGPRKTRWDSGGANAWVYNRSGELCPRCNTPIAMRRQGTLGRTTYYCPRCQGVGNNASTTTSTPAAPPRGRVLVRGPAR</sequence>
<gene>
    <name evidence="3" type="ORF">POL25_19190</name>
</gene>
<dbReference type="InterPro" id="IPR010663">
    <property type="entry name" value="Znf_FPG/IleRS"/>
</dbReference>
<dbReference type="RefSeq" id="WP_272087550.1">
    <property type="nucleotide sequence ID" value="NZ_JAQNDL010000002.1"/>
</dbReference>
<keyword evidence="1" id="KW-0863">Zinc-finger</keyword>
<evidence type="ECO:0000259" key="2">
    <source>
        <dbReference type="PROSITE" id="PS51066"/>
    </source>
</evidence>
<dbReference type="Gene3D" id="1.10.8.50">
    <property type="match status" value="1"/>
</dbReference>
<proteinExistence type="predicted"/>
<evidence type="ECO:0000256" key="1">
    <source>
        <dbReference type="PROSITE-ProRule" id="PRU00391"/>
    </source>
</evidence>
<organism evidence="3 4">
    <name type="scientific">Nannocystis bainbridge</name>
    <dbReference type="NCBI Taxonomy" id="2995303"/>
    <lineage>
        <taxon>Bacteria</taxon>
        <taxon>Pseudomonadati</taxon>
        <taxon>Myxococcota</taxon>
        <taxon>Polyangia</taxon>
        <taxon>Nannocystales</taxon>
        <taxon>Nannocystaceae</taxon>
        <taxon>Nannocystis</taxon>
    </lineage>
</organism>
<comment type="caution">
    <text evidence="3">The sequence shown here is derived from an EMBL/GenBank/DDBJ whole genome shotgun (WGS) entry which is preliminary data.</text>
</comment>
<reference evidence="3 4" key="1">
    <citation type="submission" date="2022-11" db="EMBL/GenBank/DDBJ databases">
        <title>Minimal conservation of predation-associated metabolite biosynthetic gene clusters underscores biosynthetic potential of Myxococcota including descriptions for ten novel species: Archangium lansinium sp. nov., Myxococcus landrumus sp. nov., Nannocystis bai.</title>
        <authorList>
            <person name="Ahearne A."/>
            <person name="Stevens C."/>
            <person name="Dowd S."/>
        </authorList>
    </citation>
    <scope>NUCLEOTIDE SEQUENCE [LARGE SCALE GENOMIC DNA]</scope>
    <source>
        <strain evidence="3 4">BB15-2</strain>
    </source>
</reference>
<dbReference type="SUPFAM" id="SSF57716">
    <property type="entry name" value="Glucocorticoid receptor-like (DNA-binding domain)"/>
    <property type="match status" value="1"/>
</dbReference>
<dbReference type="EMBL" id="JAQNDL010000002">
    <property type="protein sequence ID" value="MDC0719038.1"/>
    <property type="molecule type" value="Genomic_DNA"/>
</dbReference>
<dbReference type="Pfam" id="PF06827">
    <property type="entry name" value="zf-FPG_IleRS"/>
    <property type="match status" value="1"/>
</dbReference>
<feature type="domain" description="FPG-type" evidence="2">
    <location>
        <begin position="69"/>
        <end position="105"/>
    </location>
</feature>
<dbReference type="InterPro" id="IPR015887">
    <property type="entry name" value="DNA_glyclase_Znf_dom_DNA_BS"/>
</dbReference>
<accession>A0ABT5E0U0</accession>
<dbReference type="Proteomes" id="UP001221686">
    <property type="component" value="Unassembled WGS sequence"/>
</dbReference>
<dbReference type="InterPro" id="IPR000214">
    <property type="entry name" value="Znf_DNA_glyclase/AP_lyase"/>
</dbReference>